<keyword evidence="2" id="KW-0472">Membrane</keyword>
<proteinExistence type="predicted"/>
<accession>A0A3L6TI48</accession>
<feature type="compositionally biased region" description="Pro residues" evidence="1">
    <location>
        <begin position="107"/>
        <end position="117"/>
    </location>
</feature>
<gene>
    <name evidence="3" type="ORF">C2845_PM01G45480</name>
</gene>
<feature type="compositionally biased region" description="Low complexity" evidence="1">
    <location>
        <begin position="48"/>
        <end position="60"/>
    </location>
</feature>
<organism evidence="3 4">
    <name type="scientific">Panicum miliaceum</name>
    <name type="common">Proso millet</name>
    <name type="synonym">Broomcorn millet</name>
    <dbReference type="NCBI Taxonomy" id="4540"/>
    <lineage>
        <taxon>Eukaryota</taxon>
        <taxon>Viridiplantae</taxon>
        <taxon>Streptophyta</taxon>
        <taxon>Embryophyta</taxon>
        <taxon>Tracheophyta</taxon>
        <taxon>Spermatophyta</taxon>
        <taxon>Magnoliopsida</taxon>
        <taxon>Liliopsida</taxon>
        <taxon>Poales</taxon>
        <taxon>Poaceae</taxon>
        <taxon>PACMAD clade</taxon>
        <taxon>Panicoideae</taxon>
        <taxon>Panicodae</taxon>
        <taxon>Paniceae</taxon>
        <taxon>Panicinae</taxon>
        <taxon>Panicum</taxon>
        <taxon>Panicum sect. Panicum</taxon>
    </lineage>
</organism>
<reference evidence="4" key="1">
    <citation type="journal article" date="2019" name="Nat. Commun.">
        <title>The genome of broomcorn millet.</title>
        <authorList>
            <person name="Zou C."/>
            <person name="Miki D."/>
            <person name="Li D."/>
            <person name="Tang Q."/>
            <person name="Xiao L."/>
            <person name="Rajput S."/>
            <person name="Deng P."/>
            <person name="Jia W."/>
            <person name="Huang R."/>
            <person name="Zhang M."/>
            <person name="Sun Y."/>
            <person name="Hu J."/>
            <person name="Fu X."/>
            <person name="Schnable P.S."/>
            <person name="Li F."/>
            <person name="Zhang H."/>
            <person name="Feng B."/>
            <person name="Zhu X."/>
            <person name="Liu R."/>
            <person name="Schnable J.C."/>
            <person name="Zhu J.-K."/>
            <person name="Zhang H."/>
        </authorList>
    </citation>
    <scope>NUCLEOTIDE SEQUENCE [LARGE SCALE GENOMIC DNA]</scope>
</reference>
<feature type="region of interest" description="Disordered" evidence="1">
    <location>
        <begin position="48"/>
        <end position="117"/>
    </location>
</feature>
<evidence type="ECO:0000313" key="3">
    <source>
        <dbReference type="EMBL" id="RLN40012.1"/>
    </source>
</evidence>
<evidence type="ECO:0000256" key="1">
    <source>
        <dbReference type="SAM" id="MobiDB-lite"/>
    </source>
</evidence>
<dbReference type="Proteomes" id="UP000275267">
    <property type="component" value="Unassembled WGS sequence"/>
</dbReference>
<evidence type="ECO:0000313" key="4">
    <source>
        <dbReference type="Proteomes" id="UP000275267"/>
    </source>
</evidence>
<keyword evidence="2" id="KW-1133">Transmembrane helix</keyword>
<name>A0A3L6TI48_PANMI</name>
<evidence type="ECO:0000256" key="2">
    <source>
        <dbReference type="SAM" id="Phobius"/>
    </source>
</evidence>
<keyword evidence="2" id="KW-0812">Transmembrane</keyword>
<dbReference type="EMBL" id="PQIB02000001">
    <property type="protein sequence ID" value="RLN40012.1"/>
    <property type="molecule type" value="Genomic_DNA"/>
</dbReference>
<dbReference type="AlphaFoldDB" id="A0A3L6TI48"/>
<comment type="caution">
    <text evidence="3">The sequence shown here is derived from an EMBL/GenBank/DDBJ whole genome shotgun (WGS) entry which is preliminary data.</text>
</comment>
<feature type="transmembrane region" description="Helical" evidence="2">
    <location>
        <begin position="26"/>
        <end position="44"/>
    </location>
</feature>
<sequence>MLFTNFLKTHQQLQNDKLLLLPKRQLVTYALYALIAVALLHLFVDPAPASSAKPSSVAAPWVQEEELPRPSPPPPHRGDEGSRSAPPPQVSAAAAPCDYSDGEWVPDPRPPPYNGTA</sequence>
<protein>
    <submittedName>
        <fullName evidence="3">Protein ALTERED XYLOGLUCAN 4-like</fullName>
    </submittedName>
</protein>
<keyword evidence="4" id="KW-1185">Reference proteome</keyword>